<dbReference type="EMBL" id="BAAAJK010000008">
    <property type="protein sequence ID" value="GAA1388739.1"/>
    <property type="molecule type" value="Genomic_DNA"/>
</dbReference>
<accession>A0ABP4IJ69</accession>
<protein>
    <recommendedName>
        <fullName evidence="4">Transposase IS701-like DDE domain-containing protein</fullName>
    </recommendedName>
</protein>
<dbReference type="Proteomes" id="UP001501414">
    <property type="component" value="Unassembled WGS sequence"/>
</dbReference>
<sequence length="89" mass="9514">MVGRGRAERAFTELAANVVDDDNGVAALVCVDPENHHESVSLSSRSGRQDRPAGIAQWGPCHAPIKPRRSVQLARPAAQGDQATNGTKW</sequence>
<comment type="caution">
    <text evidence="2">The sequence shown here is derived from an EMBL/GenBank/DDBJ whole genome shotgun (WGS) entry which is preliminary data.</text>
</comment>
<evidence type="ECO:0000313" key="2">
    <source>
        <dbReference type="EMBL" id="GAA1388739.1"/>
    </source>
</evidence>
<organism evidence="2 3">
    <name type="scientific">Pseudonocardia kongjuensis</name>
    <dbReference type="NCBI Taxonomy" id="102227"/>
    <lineage>
        <taxon>Bacteria</taxon>
        <taxon>Bacillati</taxon>
        <taxon>Actinomycetota</taxon>
        <taxon>Actinomycetes</taxon>
        <taxon>Pseudonocardiales</taxon>
        <taxon>Pseudonocardiaceae</taxon>
        <taxon>Pseudonocardia</taxon>
    </lineage>
</organism>
<evidence type="ECO:0000313" key="3">
    <source>
        <dbReference type="Proteomes" id="UP001501414"/>
    </source>
</evidence>
<feature type="region of interest" description="Disordered" evidence="1">
    <location>
        <begin position="36"/>
        <end position="89"/>
    </location>
</feature>
<gene>
    <name evidence="2" type="ORF">GCM10009613_26570</name>
</gene>
<evidence type="ECO:0008006" key="4">
    <source>
        <dbReference type="Google" id="ProtNLM"/>
    </source>
</evidence>
<keyword evidence="3" id="KW-1185">Reference proteome</keyword>
<reference evidence="3" key="1">
    <citation type="journal article" date="2019" name="Int. J. Syst. Evol. Microbiol.">
        <title>The Global Catalogue of Microorganisms (GCM) 10K type strain sequencing project: providing services to taxonomists for standard genome sequencing and annotation.</title>
        <authorList>
            <consortium name="The Broad Institute Genomics Platform"/>
            <consortium name="The Broad Institute Genome Sequencing Center for Infectious Disease"/>
            <person name="Wu L."/>
            <person name="Ma J."/>
        </authorList>
    </citation>
    <scope>NUCLEOTIDE SEQUENCE [LARGE SCALE GENOMIC DNA]</scope>
    <source>
        <strain evidence="3">JCM 11896</strain>
    </source>
</reference>
<name>A0ABP4IJ69_9PSEU</name>
<proteinExistence type="predicted"/>
<evidence type="ECO:0000256" key="1">
    <source>
        <dbReference type="SAM" id="MobiDB-lite"/>
    </source>
</evidence>